<comment type="caution">
    <text evidence="1">The sequence shown here is derived from an EMBL/GenBank/DDBJ whole genome shotgun (WGS) entry which is preliminary data.</text>
</comment>
<feature type="non-terminal residue" evidence="1">
    <location>
        <position position="1"/>
    </location>
</feature>
<protein>
    <submittedName>
        <fullName evidence="1">Uncharacterized protein</fullName>
    </submittedName>
</protein>
<sequence>LFEGFKFLCNLEGERRARLKEHQRRIRFLERSLAETHYMLNFYITKELKERAKLEKFISMDVWVTADEYRRIHYRLNLLSERRTEQAIKKQKIKKDIDNEHKEAKLNAAHFLGIERALINYKKHMLTVLMAAEKKPKKANRILDYFTGQKSNKVSNFFTCKKRKAKPMSV</sequence>
<dbReference type="OrthoDB" id="2231920at2759"/>
<name>A0A367IYH9_RHIST</name>
<dbReference type="Proteomes" id="UP000253551">
    <property type="component" value="Unassembled WGS sequence"/>
</dbReference>
<gene>
    <name evidence="1" type="ORF">CU098_008864</name>
</gene>
<keyword evidence="2" id="KW-1185">Reference proteome</keyword>
<evidence type="ECO:0000313" key="1">
    <source>
        <dbReference type="EMBL" id="RCH82716.1"/>
    </source>
</evidence>
<dbReference type="AlphaFoldDB" id="A0A367IYH9"/>
<proteinExistence type="predicted"/>
<evidence type="ECO:0000313" key="2">
    <source>
        <dbReference type="Proteomes" id="UP000253551"/>
    </source>
</evidence>
<dbReference type="EMBL" id="PJQM01005005">
    <property type="protein sequence ID" value="RCH82716.1"/>
    <property type="molecule type" value="Genomic_DNA"/>
</dbReference>
<organism evidence="1 2">
    <name type="scientific">Rhizopus stolonifer</name>
    <name type="common">Rhizopus nigricans</name>
    <dbReference type="NCBI Taxonomy" id="4846"/>
    <lineage>
        <taxon>Eukaryota</taxon>
        <taxon>Fungi</taxon>
        <taxon>Fungi incertae sedis</taxon>
        <taxon>Mucoromycota</taxon>
        <taxon>Mucoromycotina</taxon>
        <taxon>Mucoromycetes</taxon>
        <taxon>Mucorales</taxon>
        <taxon>Mucorineae</taxon>
        <taxon>Rhizopodaceae</taxon>
        <taxon>Rhizopus</taxon>
    </lineage>
</organism>
<reference evidence="1 2" key="1">
    <citation type="journal article" date="2018" name="G3 (Bethesda)">
        <title>Phylogenetic and Phylogenomic Definition of Rhizopus Species.</title>
        <authorList>
            <person name="Gryganskyi A.P."/>
            <person name="Golan J."/>
            <person name="Dolatabadi S."/>
            <person name="Mondo S."/>
            <person name="Robb S."/>
            <person name="Idnurm A."/>
            <person name="Muszewska A."/>
            <person name="Steczkiewicz K."/>
            <person name="Masonjones S."/>
            <person name="Liao H.L."/>
            <person name="Gajdeczka M.T."/>
            <person name="Anike F."/>
            <person name="Vuek A."/>
            <person name="Anishchenko I.M."/>
            <person name="Voigt K."/>
            <person name="de Hoog G.S."/>
            <person name="Smith M.E."/>
            <person name="Heitman J."/>
            <person name="Vilgalys R."/>
            <person name="Stajich J.E."/>
        </authorList>
    </citation>
    <scope>NUCLEOTIDE SEQUENCE [LARGE SCALE GENOMIC DNA]</scope>
    <source>
        <strain evidence="1 2">LSU 92-RS-03</strain>
    </source>
</reference>
<accession>A0A367IYH9</accession>